<dbReference type="InterPro" id="IPR022896">
    <property type="entry name" value="TrioseP_Isoase_bac/euk"/>
</dbReference>
<dbReference type="Proteomes" id="UP000770785">
    <property type="component" value="Unassembled WGS sequence"/>
</dbReference>
<feature type="binding site" evidence="6">
    <location>
        <begin position="238"/>
        <end position="239"/>
    </location>
    <ligand>
        <name>substrate</name>
    </ligand>
</feature>
<protein>
    <recommendedName>
        <fullName evidence="6 7">Triosephosphate isomerase</fullName>
        <shortName evidence="6">TIM</shortName>
        <shortName evidence="6">TPI</shortName>
        <ecNumber evidence="6 7">5.3.1.1</ecNumber>
    </recommendedName>
    <alternativeName>
        <fullName evidence="6">Triose-phosphate isomerase</fullName>
    </alternativeName>
</protein>
<comment type="caution">
    <text evidence="8">The sequence shown here is derived from an EMBL/GenBank/DDBJ whole genome shotgun (WGS) entry which is preliminary data.</text>
</comment>
<reference evidence="8 9" key="1">
    <citation type="submission" date="2020-03" db="EMBL/GenBank/DDBJ databases">
        <title>Genomic Encyclopedia of Type Strains, Phase IV (KMG-IV): sequencing the most valuable type-strain genomes for metagenomic binning, comparative biology and taxonomic classification.</title>
        <authorList>
            <person name="Goeker M."/>
        </authorList>
    </citation>
    <scope>NUCLEOTIDE SEQUENCE [LARGE SCALE GENOMIC DNA]</scope>
    <source>
        <strain evidence="8 9">DSM 105096</strain>
    </source>
</reference>
<feature type="active site" description="Proton acceptor" evidence="6">
    <location>
        <position position="171"/>
    </location>
</feature>
<comment type="pathway">
    <text evidence="6 7">Carbohydrate degradation; glycolysis; D-glyceraldehyde 3-phosphate from glycerone phosphate: step 1/1.</text>
</comment>
<feature type="active site" description="Electrophile" evidence="6">
    <location>
        <position position="99"/>
    </location>
</feature>
<dbReference type="Pfam" id="PF00121">
    <property type="entry name" value="TIM"/>
    <property type="match status" value="1"/>
</dbReference>
<dbReference type="HAMAP" id="MF_00147_B">
    <property type="entry name" value="TIM_B"/>
    <property type="match status" value="1"/>
</dbReference>
<comment type="function">
    <text evidence="6">Involved in the gluconeogenesis. Catalyzes stereospecifically the conversion of dihydroxyacetone phosphate (DHAP) to D-glyceraldehyde-3-phosphate (G3P).</text>
</comment>
<evidence type="ECO:0000256" key="6">
    <source>
        <dbReference type="HAMAP-Rule" id="MF_00147"/>
    </source>
</evidence>
<comment type="similarity">
    <text evidence="1 6 7">Belongs to the triosephosphate isomerase family.</text>
</comment>
<dbReference type="EMBL" id="JAATJH010000001">
    <property type="protein sequence ID" value="NJC25209.1"/>
    <property type="molecule type" value="Genomic_DNA"/>
</dbReference>
<dbReference type="RefSeq" id="WP_168035972.1">
    <property type="nucleotide sequence ID" value="NZ_JAATJH010000001.1"/>
</dbReference>
<dbReference type="GO" id="GO:0004807">
    <property type="term" value="F:triose-phosphate isomerase activity"/>
    <property type="evidence" value="ECO:0007669"/>
    <property type="project" value="UniProtKB-EC"/>
</dbReference>
<evidence type="ECO:0000256" key="7">
    <source>
        <dbReference type="RuleBase" id="RU363013"/>
    </source>
</evidence>
<keyword evidence="9" id="KW-1185">Reference proteome</keyword>
<dbReference type="Gene3D" id="3.20.20.70">
    <property type="entry name" value="Aldolase class I"/>
    <property type="match status" value="1"/>
</dbReference>
<gene>
    <name evidence="6" type="primary">tpiA</name>
    <name evidence="8" type="ORF">GGR27_000690</name>
</gene>
<evidence type="ECO:0000256" key="5">
    <source>
        <dbReference type="ARBA" id="ARBA00023235"/>
    </source>
</evidence>
<feature type="binding site" evidence="6">
    <location>
        <begin position="13"/>
        <end position="15"/>
    </location>
    <ligand>
        <name>substrate</name>
    </ligand>
</feature>
<evidence type="ECO:0000256" key="4">
    <source>
        <dbReference type="ARBA" id="ARBA00023152"/>
    </source>
</evidence>
<keyword evidence="4 6" id="KW-0324">Glycolysis</keyword>
<comment type="catalytic activity">
    <reaction evidence="6 7">
        <text>D-glyceraldehyde 3-phosphate = dihydroxyacetone phosphate</text>
        <dbReference type="Rhea" id="RHEA:18585"/>
        <dbReference type="ChEBI" id="CHEBI:57642"/>
        <dbReference type="ChEBI" id="CHEBI:59776"/>
        <dbReference type="EC" id="5.3.1.1"/>
    </reaction>
</comment>
<comment type="pathway">
    <text evidence="6 7">Carbohydrate biosynthesis; gluconeogenesis.</text>
</comment>
<dbReference type="InterPro" id="IPR013785">
    <property type="entry name" value="Aldolase_TIM"/>
</dbReference>
<evidence type="ECO:0000313" key="8">
    <source>
        <dbReference type="EMBL" id="NJC25209.1"/>
    </source>
</evidence>
<keyword evidence="2 6" id="KW-0312">Gluconeogenesis</keyword>
<feature type="binding site" evidence="6">
    <location>
        <position position="177"/>
    </location>
    <ligand>
        <name>substrate</name>
    </ligand>
</feature>
<dbReference type="PANTHER" id="PTHR21139:SF42">
    <property type="entry name" value="TRIOSEPHOSPHATE ISOMERASE"/>
    <property type="match status" value="1"/>
</dbReference>
<evidence type="ECO:0000256" key="1">
    <source>
        <dbReference type="ARBA" id="ARBA00007422"/>
    </source>
</evidence>
<comment type="subcellular location">
    <subcellularLocation>
        <location evidence="6 7">Cytoplasm</location>
    </subcellularLocation>
</comment>
<feature type="binding site" evidence="6">
    <location>
        <position position="217"/>
    </location>
    <ligand>
        <name>substrate</name>
    </ligand>
</feature>
<name>A0ABX0X7I4_9BACT</name>
<dbReference type="EC" id="5.3.1.1" evidence="6 7"/>
<dbReference type="PROSITE" id="PS00171">
    <property type="entry name" value="TIM_1"/>
    <property type="match status" value="1"/>
</dbReference>
<accession>A0ABX0X7I4</accession>
<dbReference type="PANTHER" id="PTHR21139">
    <property type="entry name" value="TRIOSEPHOSPHATE ISOMERASE"/>
    <property type="match status" value="1"/>
</dbReference>
<dbReference type="NCBIfam" id="TIGR00419">
    <property type="entry name" value="tim"/>
    <property type="match status" value="1"/>
</dbReference>
<dbReference type="InterPro" id="IPR035990">
    <property type="entry name" value="TIM_sf"/>
</dbReference>
<comment type="subunit">
    <text evidence="6 7">Homodimer.</text>
</comment>
<dbReference type="SUPFAM" id="SSF51351">
    <property type="entry name" value="Triosephosphate isomerase (TIM)"/>
    <property type="match status" value="1"/>
</dbReference>
<sequence>MTSKTDRRIVAGNWKMNTTPSEGSVLAQGVIDKVAAPVGKVIFGVPAIQLVKIKQLTAAAEGYYVAAQNMHQKADGAFTGEMSAAMLADARIDYVILGHSERRQYSGEDDTLINAKIVAALDAGIIPIYCCGEKLDIRESNNQNVVVGKQIEQALSALSPKQMAKVVVAYEPVWAIGTGKTASPQQAQEMHAFIRQMISDQFGSEIANGISILYGGSVKAANAEELFGMADVDGGLVGGASLDAQAFADIIKAGQ</sequence>
<evidence type="ECO:0000256" key="2">
    <source>
        <dbReference type="ARBA" id="ARBA00022432"/>
    </source>
</evidence>
<dbReference type="InterPro" id="IPR000652">
    <property type="entry name" value="Triosephosphate_isomerase"/>
</dbReference>
<evidence type="ECO:0000256" key="3">
    <source>
        <dbReference type="ARBA" id="ARBA00022490"/>
    </source>
</evidence>
<keyword evidence="3 6" id="KW-0963">Cytoplasm</keyword>
<dbReference type="CDD" id="cd00311">
    <property type="entry name" value="TIM"/>
    <property type="match status" value="1"/>
</dbReference>
<keyword evidence="5 6" id="KW-0413">Isomerase</keyword>
<dbReference type="PROSITE" id="PS51440">
    <property type="entry name" value="TIM_2"/>
    <property type="match status" value="1"/>
</dbReference>
<proteinExistence type="inferred from homology"/>
<dbReference type="InterPro" id="IPR020861">
    <property type="entry name" value="Triosephosphate_isomerase_AS"/>
</dbReference>
<organism evidence="8 9">
    <name type="scientific">Neolewinella antarctica</name>
    <dbReference type="NCBI Taxonomy" id="442734"/>
    <lineage>
        <taxon>Bacteria</taxon>
        <taxon>Pseudomonadati</taxon>
        <taxon>Bacteroidota</taxon>
        <taxon>Saprospiria</taxon>
        <taxon>Saprospirales</taxon>
        <taxon>Lewinellaceae</taxon>
        <taxon>Neolewinella</taxon>
    </lineage>
</organism>
<evidence type="ECO:0000313" key="9">
    <source>
        <dbReference type="Proteomes" id="UP000770785"/>
    </source>
</evidence>